<dbReference type="PANTHER" id="PTHR11614">
    <property type="entry name" value="PHOSPHOLIPASE-RELATED"/>
    <property type="match status" value="1"/>
</dbReference>
<protein>
    <recommendedName>
        <fullName evidence="1">Serine aminopeptidase S33 domain-containing protein</fullName>
    </recommendedName>
</protein>
<sequence>MSEWFEKYQGIIACAGVSFPEENWLELESSQGIKLHTFRYHIENPRALVFIFHCYMSASSSFSHFAHKFAQSNFASFAFDQEGHGKSGGARAEVRDINENVSLGVEFIQKTKEQYPEGLPVFIIGESMGGLTCIGISLRIPDVIKGMILLAPALGTTAKVFSQFWTDEQVDPNDMVKISSNPKTVEWWIENPDTYLGKASRATGDEFTRAINDFQQQAPNAQTPFILFHGDHDEVVPIEASRQFFQNSGAADKEFAYDESLYHIISLEPQIPQILERVVGWIQARI</sequence>
<accession>A0AAU9IGY4</accession>
<feature type="domain" description="Serine aminopeptidase S33" evidence="1">
    <location>
        <begin position="44"/>
        <end position="270"/>
    </location>
</feature>
<evidence type="ECO:0000313" key="2">
    <source>
        <dbReference type="EMBL" id="CAG9311049.1"/>
    </source>
</evidence>
<dbReference type="SUPFAM" id="SSF53474">
    <property type="entry name" value="alpha/beta-Hydrolases"/>
    <property type="match status" value="1"/>
</dbReference>
<proteinExistence type="predicted"/>
<dbReference type="EMBL" id="CAJZBQ010000003">
    <property type="protein sequence ID" value="CAG9311049.1"/>
    <property type="molecule type" value="Genomic_DNA"/>
</dbReference>
<organism evidence="2 3">
    <name type="scientific">Blepharisma stoltei</name>
    <dbReference type="NCBI Taxonomy" id="1481888"/>
    <lineage>
        <taxon>Eukaryota</taxon>
        <taxon>Sar</taxon>
        <taxon>Alveolata</taxon>
        <taxon>Ciliophora</taxon>
        <taxon>Postciliodesmatophora</taxon>
        <taxon>Heterotrichea</taxon>
        <taxon>Heterotrichida</taxon>
        <taxon>Blepharismidae</taxon>
        <taxon>Blepharisma</taxon>
    </lineage>
</organism>
<dbReference type="InterPro" id="IPR051044">
    <property type="entry name" value="MAG_DAG_Lipase"/>
</dbReference>
<gene>
    <name evidence="2" type="ORF">BSTOLATCC_MIC2753</name>
</gene>
<name>A0AAU9IGY4_9CILI</name>
<evidence type="ECO:0000259" key="1">
    <source>
        <dbReference type="Pfam" id="PF12146"/>
    </source>
</evidence>
<keyword evidence="3" id="KW-1185">Reference proteome</keyword>
<dbReference type="Pfam" id="PF12146">
    <property type="entry name" value="Hydrolase_4"/>
    <property type="match status" value="1"/>
</dbReference>
<comment type="caution">
    <text evidence="2">The sequence shown here is derived from an EMBL/GenBank/DDBJ whole genome shotgun (WGS) entry which is preliminary data.</text>
</comment>
<dbReference type="Proteomes" id="UP001162131">
    <property type="component" value="Unassembled WGS sequence"/>
</dbReference>
<evidence type="ECO:0000313" key="3">
    <source>
        <dbReference type="Proteomes" id="UP001162131"/>
    </source>
</evidence>
<reference evidence="2" key="1">
    <citation type="submission" date="2021-09" db="EMBL/GenBank/DDBJ databases">
        <authorList>
            <consortium name="AG Swart"/>
            <person name="Singh M."/>
            <person name="Singh A."/>
            <person name="Seah K."/>
            <person name="Emmerich C."/>
        </authorList>
    </citation>
    <scope>NUCLEOTIDE SEQUENCE</scope>
    <source>
        <strain evidence="2">ATCC30299</strain>
    </source>
</reference>
<dbReference type="InterPro" id="IPR029058">
    <property type="entry name" value="AB_hydrolase_fold"/>
</dbReference>
<dbReference type="Gene3D" id="3.40.50.1820">
    <property type="entry name" value="alpha/beta hydrolase"/>
    <property type="match status" value="1"/>
</dbReference>
<dbReference type="InterPro" id="IPR022742">
    <property type="entry name" value="Hydrolase_4"/>
</dbReference>
<dbReference type="AlphaFoldDB" id="A0AAU9IGY4"/>